<name>A0ABP8DBY7_9ACTN</name>
<gene>
    <name evidence="2" type="ORF">GCM10022255_048290</name>
</gene>
<dbReference type="CDD" id="cd07043">
    <property type="entry name" value="STAS_anti-anti-sigma_factors"/>
    <property type="match status" value="1"/>
</dbReference>
<dbReference type="InterPro" id="IPR002645">
    <property type="entry name" value="STAS_dom"/>
</dbReference>
<dbReference type="Proteomes" id="UP001500620">
    <property type="component" value="Unassembled WGS sequence"/>
</dbReference>
<proteinExistence type="predicted"/>
<evidence type="ECO:0000259" key="1">
    <source>
        <dbReference type="PROSITE" id="PS50801"/>
    </source>
</evidence>
<dbReference type="InterPro" id="IPR036513">
    <property type="entry name" value="STAS_dom_sf"/>
</dbReference>
<evidence type="ECO:0000313" key="3">
    <source>
        <dbReference type="Proteomes" id="UP001500620"/>
    </source>
</evidence>
<reference evidence="3" key="1">
    <citation type="journal article" date="2019" name="Int. J. Syst. Evol. Microbiol.">
        <title>The Global Catalogue of Microorganisms (GCM) 10K type strain sequencing project: providing services to taxonomists for standard genome sequencing and annotation.</title>
        <authorList>
            <consortium name="The Broad Institute Genomics Platform"/>
            <consortium name="The Broad Institute Genome Sequencing Center for Infectious Disease"/>
            <person name="Wu L."/>
            <person name="Ma J."/>
        </authorList>
    </citation>
    <scope>NUCLEOTIDE SEQUENCE [LARGE SCALE GENOMIC DNA]</scope>
    <source>
        <strain evidence="3">JCM 17441</strain>
    </source>
</reference>
<dbReference type="Pfam" id="PF01740">
    <property type="entry name" value="STAS"/>
    <property type="match status" value="1"/>
</dbReference>
<feature type="domain" description="STAS" evidence="1">
    <location>
        <begin position="191"/>
        <end position="279"/>
    </location>
</feature>
<dbReference type="Pfam" id="PF14417">
    <property type="entry name" value="MEDS"/>
    <property type="match status" value="1"/>
</dbReference>
<dbReference type="InterPro" id="IPR025847">
    <property type="entry name" value="MEDS_domain"/>
</dbReference>
<dbReference type="SUPFAM" id="SSF52091">
    <property type="entry name" value="SpoIIaa-like"/>
    <property type="match status" value="1"/>
</dbReference>
<sequence length="279" mass="29450">MPEAGAERDLATGSPGQHATLAYASDDELRDGLTTFVRRAVTAGHRVVIFLDAGSTDLARALAAAADGAEPGQYTGLRYNTSSAGSTFGGPQFGVPEMLAALAALRDDTFAAGYPALSVAGEMRWTLRAGFTPADLLSYESQVNRFFGDPRITGLCLYDRRHFAKDLLTRIGVVHPGPLLRFTLGGWGAHLSLFGELDASNAESLPTILDLVAEADSVVTLDASDLHFVDAASAGTIIGFAASRPHRHTVVRCSRGVRQTLQLVGAESVPSLVLRDLVA</sequence>
<protein>
    <recommendedName>
        <fullName evidence="1">STAS domain-containing protein</fullName>
    </recommendedName>
</protein>
<dbReference type="PROSITE" id="PS50801">
    <property type="entry name" value="STAS"/>
    <property type="match status" value="1"/>
</dbReference>
<dbReference type="EMBL" id="BAABAT010000013">
    <property type="protein sequence ID" value="GAA4252310.1"/>
    <property type="molecule type" value="Genomic_DNA"/>
</dbReference>
<comment type="caution">
    <text evidence="2">The sequence shown here is derived from an EMBL/GenBank/DDBJ whole genome shotgun (WGS) entry which is preliminary data.</text>
</comment>
<dbReference type="RefSeq" id="WP_345129407.1">
    <property type="nucleotide sequence ID" value="NZ_BAABAT010000013.1"/>
</dbReference>
<evidence type="ECO:0000313" key="2">
    <source>
        <dbReference type="EMBL" id="GAA4252310.1"/>
    </source>
</evidence>
<dbReference type="Gene3D" id="3.30.750.24">
    <property type="entry name" value="STAS domain"/>
    <property type="match status" value="1"/>
</dbReference>
<accession>A0ABP8DBY7</accession>
<keyword evidence="3" id="KW-1185">Reference proteome</keyword>
<organism evidence="2 3">
    <name type="scientific">Dactylosporangium darangshiense</name>
    <dbReference type="NCBI Taxonomy" id="579108"/>
    <lineage>
        <taxon>Bacteria</taxon>
        <taxon>Bacillati</taxon>
        <taxon>Actinomycetota</taxon>
        <taxon>Actinomycetes</taxon>
        <taxon>Micromonosporales</taxon>
        <taxon>Micromonosporaceae</taxon>
        <taxon>Dactylosporangium</taxon>
    </lineage>
</organism>